<sequence length="66" mass="7435">MGKNSIKVGEVRSQEPVWQVEAKSANGIKHFLRKRFLSFSMVLVIAFLLLVSLVISTSLVILDNYL</sequence>
<name>A0A926VAM2_9CYAN</name>
<keyword evidence="1" id="KW-1133">Transmembrane helix</keyword>
<accession>A0A926VAM2</accession>
<dbReference type="RefSeq" id="WP_190462063.1">
    <property type="nucleotide sequence ID" value="NZ_JACJPW010000005.1"/>
</dbReference>
<proteinExistence type="predicted"/>
<comment type="caution">
    <text evidence="2">The sequence shown here is derived from an EMBL/GenBank/DDBJ whole genome shotgun (WGS) entry which is preliminary data.</text>
</comment>
<dbReference type="Proteomes" id="UP000641646">
    <property type="component" value="Unassembled WGS sequence"/>
</dbReference>
<evidence type="ECO:0000313" key="3">
    <source>
        <dbReference type="Proteomes" id="UP000641646"/>
    </source>
</evidence>
<protein>
    <submittedName>
        <fullName evidence="2">Uncharacterized protein</fullName>
    </submittedName>
</protein>
<organism evidence="2 3">
    <name type="scientific">Aerosakkonema funiforme FACHB-1375</name>
    <dbReference type="NCBI Taxonomy" id="2949571"/>
    <lineage>
        <taxon>Bacteria</taxon>
        <taxon>Bacillati</taxon>
        <taxon>Cyanobacteriota</taxon>
        <taxon>Cyanophyceae</taxon>
        <taxon>Oscillatoriophycideae</taxon>
        <taxon>Aerosakkonematales</taxon>
        <taxon>Aerosakkonemataceae</taxon>
        <taxon>Aerosakkonema</taxon>
    </lineage>
</organism>
<gene>
    <name evidence="2" type="ORF">H6G03_03350</name>
</gene>
<dbReference type="EMBL" id="JACJPW010000005">
    <property type="protein sequence ID" value="MBD2180160.1"/>
    <property type="molecule type" value="Genomic_DNA"/>
</dbReference>
<reference evidence="2" key="2">
    <citation type="submission" date="2020-08" db="EMBL/GenBank/DDBJ databases">
        <authorList>
            <person name="Chen M."/>
            <person name="Teng W."/>
            <person name="Zhao L."/>
            <person name="Hu C."/>
            <person name="Zhou Y."/>
            <person name="Han B."/>
            <person name="Song L."/>
            <person name="Shu W."/>
        </authorList>
    </citation>
    <scope>NUCLEOTIDE SEQUENCE</scope>
    <source>
        <strain evidence="2">FACHB-1375</strain>
    </source>
</reference>
<keyword evidence="1" id="KW-0812">Transmembrane</keyword>
<dbReference type="AlphaFoldDB" id="A0A926VAM2"/>
<feature type="transmembrane region" description="Helical" evidence="1">
    <location>
        <begin position="36"/>
        <end position="62"/>
    </location>
</feature>
<keyword evidence="1" id="KW-0472">Membrane</keyword>
<evidence type="ECO:0000313" key="2">
    <source>
        <dbReference type="EMBL" id="MBD2180160.1"/>
    </source>
</evidence>
<keyword evidence="3" id="KW-1185">Reference proteome</keyword>
<reference evidence="2" key="1">
    <citation type="journal article" date="2015" name="ISME J.">
        <title>Draft Genome Sequence of Streptomyces incarnatus NRRL8089, which Produces the Nucleoside Antibiotic Sinefungin.</title>
        <authorList>
            <person name="Oshima K."/>
            <person name="Hattori M."/>
            <person name="Shimizu H."/>
            <person name="Fukuda K."/>
            <person name="Nemoto M."/>
            <person name="Inagaki K."/>
            <person name="Tamura T."/>
        </authorList>
    </citation>
    <scope>NUCLEOTIDE SEQUENCE</scope>
    <source>
        <strain evidence="2">FACHB-1375</strain>
    </source>
</reference>
<evidence type="ECO:0000256" key="1">
    <source>
        <dbReference type="SAM" id="Phobius"/>
    </source>
</evidence>